<dbReference type="GO" id="GO:0008270">
    <property type="term" value="F:zinc ion binding"/>
    <property type="evidence" value="ECO:0007669"/>
    <property type="project" value="InterPro"/>
</dbReference>
<dbReference type="InterPro" id="IPR007219">
    <property type="entry name" value="XnlR_reg_dom"/>
</dbReference>
<reference evidence="7 8" key="1">
    <citation type="journal article" date="2016" name="Sci. Rep.">
        <title>Penicillium arizonense, a new, genome sequenced fungal species, reveals a high chemical diversity in secreted metabolites.</title>
        <authorList>
            <person name="Grijseels S."/>
            <person name="Nielsen J.C."/>
            <person name="Randelovic M."/>
            <person name="Nielsen J."/>
            <person name="Nielsen K.F."/>
            <person name="Workman M."/>
            <person name="Frisvad J.C."/>
        </authorList>
    </citation>
    <scope>NUCLEOTIDE SEQUENCE [LARGE SCALE GENOMIC DNA]</scope>
    <source>
        <strain evidence="7 8">CBS 141311</strain>
    </source>
</reference>
<dbReference type="InterPro" id="IPR011234">
    <property type="entry name" value="Fumarylacetoacetase-like_C"/>
</dbReference>
<dbReference type="InterPro" id="IPR036663">
    <property type="entry name" value="Fumarylacetoacetase_C_sf"/>
</dbReference>
<evidence type="ECO:0000256" key="4">
    <source>
        <dbReference type="SAM" id="MobiDB-lite"/>
    </source>
</evidence>
<comment type="similarity">
    <text evidence="1">Belongs to the FAH family.</text>
</comment>
<keyword evidence="2" id="KW-0479">Metal-binding</keyword>
<evidence type="ECO:0000256" key="3">
    <source>
        <dbReference type="ARBA" id="ARBA00023242"/>
    </source>
</evidence>
<feature type="domain" description="Fumarylacetoacetase-like C-terminal" evidence="5">
    <location>
        <begin position="69"/>
        <end position="258"/>
    </location>
</feature>
<dbReference type="GeneID" id="34576389"/>
<evidence type="ECO:0008006" key="9">
    <source>
        <dbReference type="Google" id="ProtNLM"/>
    </source>
</evidence>
<feature type="compositionally biased region" description="Low complexity" evidence="4">
    <location>
        <begin position="559"/>
        <end position="572"/>
    </location>
</feature>
<accession>A0A1F5LK56</accession>
<feature type="region of interest" description="Disordered" evidence="4">
    <location>
        <begin position="553"/>
        <end position="572"/>
    </location>
</feature>
<evidence type="ECO:0000256" key="1">
    <source>
        <dbReference type="ARBA" id="ARBA00010211"/>
    </source>
</evidence>
<feature type="region of interest" description="Disordered" evidence="4">
    <location>
        <begin position="297"/>
        <end position="318"/>
    </location>
</feature>
<dbReference type="CDD" id="cd12148">
    <property type="entry name" value="fungal_TF_MHR"/>
    <property type="match status" value="1"/>
</dbReference>
<dbReference type="OrthoDB" id="10018191at2759"/>
<comment type="caution">
    <text evidence="7">The sequence shown here is derived from an EMBL/GenBank/DDBJ whole genome shotgun (WGS) entry which is preliminary data.</text>
</comment>
<evidence type="ECO:0000313" key="7">
    <source>
        <dbReference type="EMBL" id="OGE53299.1"/>
    </source>
</evidence>
<feature type="domain" description="Xylanolytic transcriptional activator regulatory" evidence="6">
    <location>
        <begin position="597"/>
        <end position="783"/>
    </location>
</feature>
<dbReference type="STRING" id="1835702.A0A1F5LK56"/>
<proteinExistence type="inferred from homology"/>
<dbReference type="GO" id="GO:0003677">
    <property type="term" value="F:DNA binding"/>
    <property type="evidence" value="ECO:0007669"/>
    <property type="project" value="InterPro"/>
</dbReference>
<organism evidence="7 8">
    <name type="scientific">Penicillium arizonense</name>
    <dbReference type="NCBI Taxonomy" id="1835702"/>
    <lineage>
        <taxon>Eukaryota</taxon>
        <taxon>Fungi</taxon>
        <taxon>Dikarya</taxon>
        <taxon>Ascomycota</taxon>
        <taxon>Pezizomycotina</taxon>
        <taxon>Eurotiomycetes</taxon>
        <taxon>Eurotiomycetidae</taxon>
        <taxon>Eurotiales</taxon>
        <taxon>Aspergillaceae</taxon>
        <taxon>Penicillium</taxon>
    </lineage>
</organism>
<dbReference type="PANTHER" id="PTHR11820">
    <property type="entry name" value="ACYLPYRUVASE"/>
    <property type="match status" value="1"/>
</dbReference>
<evidence type="ECO:0000313" key="8">
    <source>
        <dbReference type="Proteomes" id="UP000177622"/>
    </source>
</evidence>
<dbReference type="EMBL" id="LXJU01000008">
    <property type="protein sequence ID" value="OGE53299.1"/>
    <property type="molecule type" value="Genomic_DNA"/>
</dbReference>
<evidence type="ECO:0000256" key="2">
    <source>
        <dbReference type="ARBA" id="ARBA00022723"/>
    </source>
</evidence>
<keyword evidence="8" id="KW-1185">Reference proteome</keyword>
<sequence>MSFTNLVRFEDDQGAIHYGDVPEDCLLDIIGCRVPILAGDQFEDSLQLTGQQAVVHKILPPVDSVPVFLCIGLNYAEHAKEANLPIPPSPVLFIKPAGWSSPDSSITIDPSTFPVLSYRSTEEAVYTDALAGPHDQIEIPHHAKMLDYEGELCFIVKRDAKNIAASQALEYILGYTAGNDISSRLWQRPPLAGGQYCYAKGFDKFAPIGPTVRHARKITMDSVSLQTLVNGKERQSTVASDMLFSPSKILEHLSSGCTTLEKSRSNALSAINDMREDHVRRDRNSQQAGILAPLTAINNPDSDARVQDNTSSTSNSPVDAIYEHMSTSNIVLPVDEWLSAPTKRVNGKGERLFVPQQMEESNVCHGPVAEDSPNYDSSSFIHYAPLLDQSIVHSWPLSTTSYPCYDPSDIDLNVAFTGANVLFESTGQPLEEGPSPFVIESPSLGVPVIHSNAPKETEDPRESLGLDSLKRIEQMWSGKGISQPALLVRTLWDDVTEHKAANILSDPAEHVNLPSNPPSEHRSECGMNSKITERCRERLLVFHSLTQTPPGIALASNVPSPSKSQQSELSSSLATGPCLPDLPDIEFPSVEVLDLSLKFYFRHVHLSLPFIHRPTFNASETPCLLLLPMILIGFSILDPYGSKAFVSRSRAYLIELCRADLACKARGKSGSPSGLIRSLASSLLVLYLNLESQIAEKHGLYEMHHKQDLITNLLTKTSDSESYWMLWARIESIKMLVLCLVRMDTAYARLMGTNGVIDPNQVKVVLPVDNVLFDSPNADKFVEDVKMATAVPMPVIHMRHFAESAPKSGVMNGFLLRVVLDHIHIRVSSAQVRILSAADDNVPQLCDFAPASLYNPSAEVKDINHQLVAISRNYASLLQPPADPLSPLSWNYLCMIITAPVEQLELAIGRRGPQCAPKSRAAIEVWSKSPAARRAVLHAAQICYILTFGAHPPLSSAEKKLLRVESMVFTSALVLGLYFSTERTYISSFRLAEDSNPPSALELLQDIDWAIVNGEGFAEDCDWTLALHNTERSTSAQFAGVQARDFIRHGELPLSFDGKSQLQGVKMAASVFQEYAYILDQLGGSAGSHGSGSDFANIARSVSDILAS</sequence>
<evidence type="ECO:0000259" key="5">
    <source>
        <dbReference type="Pfam" id="PF01557"/>
    </source>
</evidence>
<dbReference type="GO" id="GO:0006351">
    <property type="term" value="P:DNA-templated transcription"/>
    <property type="evidence" value="ECO:0007669"/>
    <property type="project" value="InterPro"/>
</dbReference>
<dbReference type="Pfam" id="PF04082">
    <property type="entry name" value="Fungal_trans"/>
    <property type="match status" value="1"/>
</dbReference>
<evidence type="ECO:0000259" key="6">
    <source>
        <dbReference type="Pfam" id="PF04082"/>
    </source>
</evidence>
<dbReference type="Pfam" id="PF01557">
    <property type="entry name" value="FAA_hydrolase"/>
    <property type="match status" value="1"/>
</dbReference>
<protein>
    <recommendedName>
        <fullName evidence="9">Transcription factor domain-containing protein</fullName>
    </recommendedName>
</protein>
<feature type="compositionally biased region" description="Polar residues" evidence="4">
    <location>
        <begin position="297"/>
        <end position="317"/>
    </location>
</feature>
<dbReference type="AlphaFoldDB" id="A0A1F5LK56"/>
<dbReference type="Proteomes" id="UP000177622">
    <property type="component" value="Unassembled WGS sequence"/>
</dbReference>
<dbReference type="RefSeq" id="XP_022488738.1">
    <property type="nucleotide sequence ID" value="XM_022631655.1"/>
</dbReference>
<dbReference type="Gene3D" id="3.90.850.10">
    <property type="entry name" value="Fumarylacetoacetase-like, C-terminal domain"/>
    <property type="match status" value="1"/>
</dbReference>
<keyword evidence="3" id="KW-0539">Nucleus</keyword>
<gene>
    <name evidence="7" type="ORF">PENARI_c008G11198</name>
</gene>
<dbReference type="SUPFAM" id="SSF56529">
    <property type="entry name" value="FAH"/>
    <property type="match status" value="1"/>
</dbReference>
<dbReference type="GO" id="GO:0003824">
    <property type="term" value="F:catalytic activity"/>
    <property type="evidence" value="ECO:0007669"/>
    <property type="project" value="InterPro"/>
</dbReference>
<name>A0A1F5LK56_PENAI</name>